<keyword evidence="9" id="KW-1185">Reference proteome</keyword>
<evidence type="ECO:0000313" key="8">
    <source>
        <dbReference type="Ensembl" id="ENSVKKP00000007682.1"/>
    </source>
</evidence>
<dbReference type="InterPro" id="IPR057884">
    <property type="entry name" value="FN3_RIM-BP1/2/3"/>
</dbReference>
<evidence type="ECO:0000313" key="9">
    <source>
        <dbReference type="Proteomes" id="UP000694545"/>
    </source>
</evidence>
<dbReference type="GO" id="GO:0030156">
    <property type="term" value="F:benzodiazepine receptor binding"/>
    <property type="evidence" value="ECO:0007669"/>
    <property type="project" value="TreeGrafter"/>
</dbReference>
<dbReference type="SUPFAM" id="SSF50044">
    <property type="entry name" value="SH3-domain"/>
    <property type="match status" value="1"/>
</dbReference>
<dbReference type="Gene3D" id="2.60.40.10">
    <property type="entry name" value="Immunoglobulins"/>
    <property type="match status" value="1"/>
</dbReference>
<evidence type="ECO:0000259" key="7">
    <source>
        <dbReference type="Pfam" id="PF25566"/>
    </source>
</evidence>
<organism evidence="8 9">
    <name type="scientific">Varanus komodoensis</name>
    <name type="common">Komodo dragon</name>
    <dbReference type="NCBI Taxonomy" id="61221"/>
    <lineage>
        <taxon>Eukaryota</taxon>
        <taxon>Metazoa</taxon>
        <taxon>Chordata</taxon>
        <taxon>Craniata</taxon>
        <taxon>Vertebrata</taxon>
        <taxon>Euteleostomi</taxon>
        <taxon>Lepidosauria</taxon>
        <taxon>Squamata</taxon>
        <taxon>Bifurcata</taxon>
        <taxon>Unidentata</taxon>
        <taxon>Episquamata</taxon>
        <taxon>Toxicofera</taxon>
        <taxon>Anguimorpha</taxon>
        <taxon>Paleoanguimorpha</taxon>
        <taxon>Varanoidea</taxon>
        <taxon>Varanidae</taxon>
        <taxon>Varanus</taxon>
    </lineage>
</organism>
<evidence type="ECO:0000256" key="1">
    <source>
        <dbReference type="ARBA" id="ARBA00004496"/>
    </source>
</evidence>
<feature type="domain" description="RIMS-binding protein 1/2/3 Fn3" evidence="6">
    <location>
        <begin position="592"/>
        <end position="677"/>
    </location>
</feature>
<evidence type="ECO:0000256" key="2">
    <source>
        <dbReference type="ARBA" id="ARBA00022490"/>
    </source>
</evidence>
<protein>
    <recommendedName>
        <fullName evidence="10">Peripheral-type benzodiazepine receptor-associated protein 1</fullName>
    </recommendedName>
</protein>
<keyword evidence="4" id="KW-0175">Coiled coil</keyword>
<evidence type="ECO:0008006" key="10">
    <source>
        <dbReference type="Google" id="ProtNLM"/>
    </source>
</evidence>
<dbReference type="InterPro" id="IPR040325">
    <property type="entry name" value="RIMBP1/2/3"/>
</dbReference>
<feature type="coiled-coil region" evidence="4">
    <location>
        <begin position="263"/>
        <end position="426"/>
    </location>
</feature>
<feature type="region of interest" description="Disordered" evidence="5">
    <location>
        <begin position="1"/>
        <end position="83"/>
    </location>
</feature>
<feature type="coiled-coil region" evidence="4">
    <location>
        <begin position="91"/>
        <end position="161"/>
    </location>
</feature>
<feature type="coiled-coil region" evidence="4">
    <location>
        <begin position="194"/>
        <end position="228"/>
    </location>
</feature>
<dbReference type="PANTHER" id="PTHR14234:SF20">
    <property type="entry name" value="PERIPHERAL-TYPE BENZODIAZEPINE RECEPTOR-ASSOCIATED PROTEIN 1"/>
    <property type="match status" value="1"/>
</dbReference>
<reference evidence="8" key="2">
    <citation type="submission" date="2025-09" db="UniProtKB">
        <authorList>
            <consortium name="Ensembl"/>
        </authorList>
    </citation>
    <scope>IDENTIFICATION</scope>
</reference>
<accession>A0A8D2J568</accession>
<dbReference type="AlphaFoldDB" id="A0A8D2J568"/>
<dbReference type="Pfam" id="PF25523">
    <property type="entry name" value="Ig_RIMBP2"/>
    <property type="match status" value="1"/>
</dbReference>
<name>A0A8D2J568_VARKO</name>
<evidence type="ECO:0000256" key="5">
    <source>
        <dbReference type="SAM" id="MobiDB-lite"/>
    </source>
</evidence>
<dbReference type="InterPro" id="IPR036116">
    <property type="entry name" value="FN3_sf"/>
</dbReference>
<dbReference type="Ensembl" id="ENSVKKT00000007882.1">
    <property type="protein sequence ID" value="ENSVKKP00000007682.1"/>
    <property type="gene ID" value="ENSVKKG00000005511.1"/>
</dbReference>
<reference evidence="8" key="1">
    <citation type="submission" date="2025-08" db="UniProtKB">
        <authorList>
            <consortium name="Ensembl"/>
        </authorList>
    </citation>
    <scope>IDENTIFICATION</scope>
</reference>
<comment type="subcellular location">
    <subcellularLocation>
        <location evidence="1">Cytoplasm</location>
    </subcellularLocation>
</comment>
<evidence type="ECO:0000259" key="6">
    <source>
        <dbReference type="Pfam" id="PF25523"/>
    </source>
</evidence>
<dbReference type="Pfam" id="PF25566">
    <property type="entry name" value="RIMB1_N"/>
    <property type="match status" value="1"/>
</dbReference>
<sequence length="701" mass="78675">MAGRGKGRGLERRGPSVPRPRPGGGWRPLARPSRPPASPAHAMTKDGPSAGGPPPPAGASRGPPLSSSGSGQESVPPAATQQQGWLASSSYSQLVKQNTELLKALLDLEQRCTHLKEENILLRKSSFPEMKEKVKRLKRKNGELADIAKRLEERAKKLQESSLKVGSAPIPLTMTCSDMNLYKTTFARQRAKDLSEQASALLAKDQQLEALQRECWELRAKLTTGKERTYLFSINDFDRLLRESQREETPSTIHKFVEKCKQCENLKHEMEKKQKTSDDLELQLNEVLSENVRFAEENSQLHEKTERTQKIENENAELKIKLLQATEDRNSAIQFTKGLEIKVENLEHVIRNMKEIAERQQQLESEHKETLLVLKNKEEEIQHLQQIQAEIKREHEESVQILESQVRELENQYHSQTEHFNLLSQELERLQIKKSGILESEVSQTTCNSSVTICPEKLEQETHHNFHCNKDIINKDSASIGTAGLLKKADQLESQVNSSGSLQNSSKCCLNSEEEKPDEVALETDKVSINLQLENQVSSKLHVFLARYSYDPFAGPNKNPEVELPLTAGEYVYIYGGMDEDGFYEGELMDEPPDAPLDVQVQPSSSAGFLVITWLPVTIDAVGSSNGVKVIGYAVYINGQKVTESMSPTSGNVLLAVSQLHTFQETLKVSVRTLQESFAQKTMHVCDCVHMRICSIPVRIV</sequence>
<evidence type="ECO:0000256" key="4">
    <source>
        <dbReference type="SAM" id="Coils"/>
    </source>
</evidence>
<keyword evidence="3" id="KW-0677">Repeat</keyword>
<keyword evidence="2" id="KW-0963">Cytoplasm</keyword>
<evidence type="ECO:0000256" key="3">
    <source>
        <dbReference type="ARBA" id="ARBA00022737"/>
    </source>
</evidence>
<dbReference type="Gene3D" id="2.30.30.40">
    <property type="entry name" value="SH3 Domains"/>
    <property type="match status" value="1"/>
</dbReference>
<feature type="domain" description="RIMB1/RIM3A-C-like N-terminal" evidence="7">
    <location>
        <begin position="93"/>
        <end position="222"/>
    </location>
</feature>
<feature type="compositionally biased region" description="Low complexity" evidence="5">
    <location>
        <begin position="58"/>
        <end position="77"/>
    </location>
</feature>
<dbReference type="InterPro" id="IPR057950">
    <property type="entry name" value="RIMB1/RIM3A-C-like_N"/>
</dbReference>
<proteinExistence type="predicted"/>
<dbReference type="Proteomes" id="UP000694545">
    <property type="component" value="Unplaced"/>
</dbReference>
<dbReference type="InterPro" id="IPR036028">
    <property type="entry name" value="SH3-like_dom_sf"/>
</dbReference>
<dbReference type="SUPFAM" id="SSF49265">
    <property type="entry name" value="Fibronectin type III"/>
    <property type="match status" value="1"/>
</dbReference>
<dbReference type="InterPro" id="IPR013783">
    <property type="entry name" value="Ig-like_fold"/>
</dbReference>
<dbReference type="PANTHER" id="PTHR14234">
    <property type="entry name" value="RIM BINDING PROTEIN-RELATED"/>
    <property type="match status" value="1"/>
</dbReference>